<dbReference type="Gene3D" id="2.40.300.10">
    <property type="entry name" value="Head decoration protein D"/>
    <property type="match status" value="1"/>
</dbReference>
<dbReference type="Pfam" id="PF02924">
    <property type="entry name" value="HDPD"/>
    <property type="match status" value="1"/>
</dbReference>
<gene>
    <name evidence="1" type="ORF">F9K91_04940</name>
    <name evidence="2" type="ORF">HGG76_05845</name>
</gene>
<reference evidence="1 3" key="1">
    <citation type="submission" date="2019-09" db="EMBL/GenBank/DDBJ databases">
        <title>Taxonomic organization of the family Brucellaceae based on a phylogenomic approach.</title>
        <authorList>
            <person name="Leclercq S."/>
            <person name="Cloeckaert A."/>
            <person name="Zygmunt M.S."/>
        </authorList>
    </citation>
    <scope>NUCLEOTIDE SEQUENCE [LARGE SCALE GENOMIC DNA]</scope>
    <source>
        <strain evidence="1 3">LMG 18957</strain>
    </source>
</reference>
<dbReference type="Proteomes" id="UP000558475">
    <property type="component" value="Unassembled WGS sequence"/>
</dbReference>
<evidence type="ECO:0000313" key="2">
    <source>
        <dbReference type="EMBL" id="NKW09418.1"/>
    </source>
</evidence>
<dbReference type="InterPro" id="IPR004195">
    <property type="entry name" value="Head_decoration_D"/>
</dbReference>
<evidence type="ECO:0000313" key="1">
    <source>
        <dbReference type="EMBL" id="KAB2666533.1"/>
    </source>
</evidence>
<dbReference type="AlphaFoldDB" id="A0A7X6FSC8"/>
<reference evidence="2 4" key="2">
    <citation type="submission" date="2020-04" db="EMBL/GenBank/DDBJ databases">
        <title>Whole genome sequencing of clinical and environmental type strains of Ochrobactrum.</title>
        <authorList>
            <person name="Dharne M."/>
        </authorList>
    </citation>
    <scope>NUCLEOTIDE SEQUENCE [LARGE SCALE GENOMIC DNA]</scope>
    <source>
        <strain evidence="2 4">DSM 13340</strain>
    </source>
</reference>
<keyword evidence="3" id="KW-1185">Reference proteome</keyword>
<comment type="caution">
    <text evidence="2">The sequence shown here is derived from an EMBL/GenBank/DDBJ whole genome shotgun (WGS) entry which is preliminary data.</text>
</comment>
<name>A0A7X6FSC8_9HYPH</name>
<accession>A0A7X6FSC8</accession>
<dbReference type="EMBL" id="JAAXZB010000001">
    <property type="protein sequence ID" value="NKW09418.1"/>
    <property type="molecule type" value="Genomic_DNA"/>
</dbReference>
<dbReference type="Proteomes" id="UP000430843">
    <property type="component" value="Unassembled WGS sequence"/>
</dbReference>
<organism evidence="2 4">
    <name type="scientific">Brucella tritici</name>
    <dbReference type="NCBI Taxonomy" id="94626"/>
    <lineage>
        <taxon>Bacteria</taxon>
        <taxon>Pseudomonadati</taxon>
        <taxon>Pseudomonadota</taxon>
        <taxon>Alphaproteobacteria</taxon>
        <taxon>Hyphomicrobiales</taxon>
        <taxon>Brucellaceae</taxon>
        <taxon>Brucella/Ochrobactrum group</taxon>
        <taxon>Brucella</taxon>
    </lineage>
</organism>
<dbReference type="RefSeq" id="WP_151677315.1">
    <property type="nucleotide sequence ID" value="NZ_WBWA01000003.1"/>
</dbReference>
<sequence>MKVFTDNGKRVGGYIISETDGATGGMRSRDTGTLAAGVVGESGLVLAQLANKKFVPLAAVPEDPATGAETAVAVLYTRANAAEADTKVVITARSSEVNGAELTWPEGITSDAKAAAIESLKTKGIIVR</sequence>
<dbReference type="EMBL" id="WBWA01000003">
    <property type="protein sequence ID" value="KAB2666533.1"/>
    <property type="molecule type" value="Genomic_DNA"/>
</dbReference>
<evidence type="ECO:0000313" key="4">
    <source>
        <dbReference type="Proteomes" id="UP000558475"/>
    </source>
</evidence>
<evidence type="ECO:0000313" key="3">
    <source>
        <dbReference type="Proteomes" id="UP000430843"/>
    </source>
</evidence>
<proteinExistence type="predicted"/>
<protein>
    <submittedName>
        <fullName evidence="2">Head decoration protein</fullName>
    </submittedName>
</protein>